<dbReference type="Proteomes" id="UP000285780">
    <property type="component" value="Unassembled WGS sequence"/>
</dbReference>
<evidence type="ECO:0000313" key="2">
    <source>
        <dbReference type="Proteomes" id="UP000285780"/>
    </source>
</evidence>
<proteinExistence type="predicted"/>
<keyword evidence="2" id="KW-1185">Reference proteome</keyword>
<dbReference type="PROSITE" id="PS51257">
    <property type="entry name" value="PROKAR_LIPOPROTEIN"/>
    <property type="match status" value="1"/>
</dbReference>
<gene>
    <name evidence="1" type="ORF">C8N26_1027</name>
</gene>
<dbReference type="Pfam" id="PF16267">
    <property type="entry name" value="DUF4920"/>
    <property type="match status" value="1"/>
</dbReference>
<accession>A0A420E2J8</accession>
<sequence>MKRLLVVAMVLSVALSSCKVEKKEEKSATNTTEVQKIEYASFGEKITDADAISADEMRAKFKNLKAGDTLNVKFASTINEVCKKKGCWMKLDLGEEQESMVRFKDYGFFMPLNADAKEVVVNGKAYVTEISVDELQHYAKDAGKSEEEIAQITEPKYTYAFEADGVLMKK</sequence>
<comment type="caution">
    <text evidence="1">The sequence shown here is derived from an EMBL/GenBank/DDBJ whole genome shotgun (WGS) entry which is preliminary data.</text>
</comment>
<organism evidence="1 2">
    <name type="scientific">Tenacibaculum lutimaris</name>
    <dbReference type="NCBI Taxonomy" id="285258"/>
    <lineage>
        <taxon>Bacteria</taxon>
        <taxon>Pseudomonadati</taxon>
        <taxon>Bacteroidota</taxon>
        <taxon>Flavobacteriia</taxon>
        <taxon>Flavobacteriales</taxon>
        <taxon>Flavobacteriaceae</taxon>
        <taxon>Tenacibaculum</taxon>
    </lineage>
</organism>
<dbReference type="AlphaFoldDB" id="A0A420E2J8"/>
<dbReference type="InterPro" id="IPR032577">
    <property type="entry name" value="DUF4920"/>
</dbReference>
<reference evidence="1 2" key="1">
    <citation type="submission" date="2018-09" db="EMBL/GenBank/DDBJ databases">
        <title>Genomic Encyclopedia of Archaeal and Bacterial Type Strains, Phase II (KMG-II): from individual species to whole genera.</title>
        <authorList>
            <person name="Goeker M."/>
        </authorList>
    </citation>
    <scope>NUCLEOTIDE SEQUENCE [LARGE SCALE GENOMIC DNA]</scope>
    <source>
        <strain evidence="1 2">DSM 16505</strain>
    </source>
</reference>
<dbReference type="EMBL" id="RAQM01000007">
    <property type="protein sequence ID" value="RKF04361.1"/>
    <property type="molecule type" value="Genomic_DNA"/>
</dbReference>
<evidence type="ECO:0000313" key="1">
    <source>
        <dbReference type="EMBL" id="RKF04361.1"/>
    </source>
</evidence>
<protein>
    <submittedName>
        <fullName evidence="1">Uncharacterized protein DUF4920</fullName>
    </submittedName>
</protein>
<name>A0A420E2J8_9FLAO</name>
<dbReference type="RefSeq" id="WP_028892425.1">
    <property type="nucleotide sequence ID" value="NZ_RAQM01000007.1"/>
</dbReference>